<reference evidence="1" key="1">
    <citation type="submission" date="2016-10" db="EMBL/GenBank/DDBJ databases">
        <authorList>
            <person name="de Groot N.N."/>
        </authorList>
    </citation>
    <scope>NUCLEOTIDE SEQUENCE</scope>
</reference>
<dbReference type="AlphaFoldDB" id="A0A1W1CAW7"/>
<sequence>MKNRYQALYKQLLFTLPNTTPALKTYAIVDSIRDESVKEKIPWSGLNHLDLWHEDLWEHELEVPLYLVELEEDNELTEYLLANKDKDLASYFISPYRLDVLQHYYNFFTYPEIDKEGFEKYGRKEATPKGKEWSRKAYFGFYDATVLADYIQTLYTEEKIDEFFAGVAMWFVPSSTQESELYIAFRDKEGQVDDVNLDLNQLLEVEAPMLNFDTVSFPTIPNLEDYAHEVTLDLKQMELFEQRHRRKFIDNVFFWAKRDGWAFYGEENANKQKAMMMFDEANALGIETESAVYRYIVCGLSLDKPLKETALYDELRALHTPEQKEKQLQNQLWKILQYQRRVRG</sequence>
<evidence type="ECO:0008006" key="2">
    <source>
        <dbReference type="Google" id="ProtNLM"/>
    </source>
</evidence>
<accession>A0A1W1CAW7</accession>
<protein>
    <recommendedName>
        <fullName evidence="2">DUF4123 domain-containing protein</fullName>
    </recommendedName>
</protein>
<organism evidence="1">
    <name type="scientific">hydrothermal vent metagenome</name>
    <dbReference type="NCBI Taxonomy" id="652676"/>
    <lineage>
        <taxon>unclassified sequences</taxon>
        <taxon>metagenomes</taxon>
        <taxon>ecological metagenomes</taxon>
    </lineage>
</organism>
<dbReference type="EMBL" id="FPHD01000061">
    <property type="protein sequence ID" value="SFV62914.1"/>
    <property type="molecule type" value="Genomic_DNA"/>
</dbReference>
<evidence type="ECO:0000313" key="1">
    <source>
        <dbReference type="EMBL" id="SFV62914.1"/>
    </source>
</evidence>
<proteinExistence type="predicted"/>
<name>A0A1W1CAW7_9ZZZZ</name>
<gene>
    <name evidence="1" type="ORF">MNB_SV-8-178</name>
</gene>